<dbReference type="InterPro" id="IPR000195">
    <property type="entry name" value="Rab-GAP-TBC_dom"/>
</dbReference>
<dbReference type="Gene3D" id="1.10.472.80">
    <property type="entry name" value="Ypt/Rab-GAP domain of gyp1p, domain 3"/>
    <property type="match status" value="1"/>
</dbReference>
<dbReference type="GO" id="GO:0006888">
    <property type="term" value="P:endoplasmic reticulum to Golgi vesicle-mediated transport"/>
    <property type="evidence" value="ECO:0007669"/>
    <property type="project" value="TreeGrafter"/>
</dbReference>
<sequence length="397" mass="46256">MKRKQKNRRKQVKKRQDKIAAYENEEFKDIFKINQALSMKDYGLLREIGRQSGFVSDPVRRRVWPFLLHYSERKVKREGSLNIPHKDEEQVKLDVARSFNAYPKNVDDQEKEKLQGQLYRVIIHVLRSYPSLHYYQGFHDICSVFLLLFGEKYACQLMERVALFYLRDAMFATLDPVMKQLTMIDSLIRLEDNELYEFIMEAGVLPYYALSWVITWYSHDLSDLEKITRLFDLILSSNPLMPVYVATATVLSKRKQVLALPCDTSTVHSFLTNLASDTDVDAVCEQAHALEARYGVYELQSLSTIPLDQFSVVNRFEQDYLSIDTLEKYNEKVSEVIRITRLEKYDKPIELAVIKPHEATQSTLNKLLMHKEIYTVFTIGASLSILALWIANSGLIR</sequence>
<feature type="transmembrane region" description="Helical" evidence="2">
    <location>
        <begin position="373"/>
        <end position="391"/>
    </location>
</feature>
<gene>
    <name evidence="4" type="ORF">BCV72DRAFT_241562</name>
</gene>
<dbReference type="SUPFAM" id="SSF47923">
    <property type="entry name" value="Ypt/Rab-GAP domain of gyp1p"/>
    <property type="match status" value="2"/>
</dbReference>
<keyword evidence="2" id="KW-0472">Membrane</keyword>
<dbReference type="InterPro" id="IPR045913">
    <property type="entry name" value="TBC20/Gyp8-like"/>
</dbReference>
<dbReference type="PANTHER" id="PTHR20913">
    <property type="entry name" value="TBC1 DOMAIN FAMILY MEMBER 20/GTPASE"/>
    <property type="match status" value="1"/>
</dbReference>
<dbReference type="OrthoDB" id="206700at2759"/>
<keyword evidence="2" id="KW-0812">Transmembrane</keyword>
<dbReference type="SMART" id="SM00164">
    <property type="entry name" value="TBC"/>
    <property type="match status" value="1"/>
</dbReference>
<dbReference type="EMBL" id="KV921911">
    <property type="protein sequence ID" value="ORE07039.1"/>
    <property type="molecule type" value="Genomic_DNA"/>
</dbReference>
<name>A0A1X0R4V6_RHIZD</name>
<evidence type="ECO:0000313" key="4">
    <source>
        <dbReference type="EMBL" id="ORE07039.1"/>
    </source>
</evidence>
<keyword evidence="1" id="KW-0343">GTPase activation</keyword>
<evidence type="ECO:0000256" key="1">
    <source>
        <dbReference type="ARBA" id="ARBA00022468"/>
    </source>
</evidence>
<dbReference type="GO" id="GO:0005789">
    <property type="term" value="C:endoplasmic reticulum membrane"/>
    <property type="evidence" value="ECO:0007669"/>
    <property type="project" value="TreeGrafter"/>
</dbReference>
<accession>A0A1X0R4V6</accession>
<dbReference type="PANTHER" id="PTHR20913:SF7">
    <property type="entry name" value="RE60063P"/>
    <property type="match status" value="1"/>
</dbReference>
<dbReference type="Gene3D" id="1.10.8.1310">
    <property type="match status" value="1"/>
</dbReference>
<evidence type="ECO:0000256" key="2">
    <source>
        <dbReference type="SAM" id="Phobius"/>
    </source>
</evidence>
<dbReference type="VEuPathDB" id="FungiDB:BCV72DRAFT_241562"/>
<dbReference type="Proteomes" id="UP000242414">
    <property type="component" value="Unassembled WGS sequence"/>
</dbReference>
<keyword evidence="2" id="KW-1133">Transmembrane helix</keyword>
<proteinExistence type="predicted"/>
<evidence type="ECO:0000259" key="3">
    <source>
        <dbReference type="PROSITE" id="PS50086"/>
    </source>
</evidence>
<dbReference type="GO" id="GO:0005096">
    <property type="term" value="F:GTPase activator activity"/>
    <property type="evidence" value="ECO:0007669"/>
    <property type="project" value="UniProtKB-KW"/>
</dbReference>
<feature type="domain" description="Rab-GAP TBC" evidence="3">
    <location>
        <begin position="54"/>
        <end position="238"/>
    </location>
</feature>
<dbReference type="Pfam" id="PF00566">
    <property type="entry name" value="RabGAP-TBC"/>
    <property type="match status" value="1"/>
</dbReference>
<dbReference type="AlphaFoldDB" id="A0A1X0R4V6"/>
<protein>
    <submittedName>
        <fullName evidence="4">RabGAP/TBC</fullName>
    </submittedName>
</protein>
<organism evidence="4">
    <name type="scientific">Rhizopus microsporus var. microsporus</name>
    <dbReference type="NCBI Taxonomy" id="86635"/>
    <lineage>
        <taxon>Eukaryota</taxon>
        <taxon>Fungi</taxon>
        <taxon>Fungi incertae sedis</taxon>
        <taxon>Mucoromycota</taxon>
        <taxon>Mucoromycotina</taxon>
        <taxon>Mucoromycetes</taxon>
        <taxon>Mucorales</taxon>
        <taxon>Mucorineae</taxon>
        <taxon>Rhizopodaceae</taxon>
        <taxon>Rhizopus</taxon>
    </lineage>
</organism>
<dbReference type="InterPro" id="IPR035969">
    <property type="entry name" value="Rab-GAP_TBC_sf"/>
</dbReference>
<dbReference type="PROSITE" id="PS50086">
    <property type="entry name" value="TBC_RABGAP"/>
    <property type="match status" value="1"/>
</dbReference>
<dbReference type="FunFam" id="1.10.8.1310:FF:000005">
    <property type="entry name" value="GTPase-activating protein gyp10"/>
    <property type="match status" value="1"/>
</dbReference>
<reference evidence="4" key="1">
    <citation type="journal article" date="2016" name="Proc. Natl. Acad. Sci. U.S.A.">
        <title>Lipid metabolic changes in an early divergent fungus govern the establishment of a mutualistic symbiosis with endobacteria.</title>
        <authorList>
            <person name="Lastovetsky O.A."/>
            <person name="Gaspar M.L."/>
            <person name="Mondo S.J."/>
            <person name="LaButti K.M."/>
            <person name="Sandor L."/>
            <person name="Grigoriev I.V."/>
            <person name="Henry S.A."/>
            <person name="Pawlowska T.E."/>
        </authorList>
    </citation>
    <scope>NUCLEOTIDE SEQUENCE [LARGE SCALE GENOMIC DNA]</scope>
    <source>
        <strain evidence="4">ATCC 52814</strain>
    </source>
</reference>